<name>A0A1B2EV78_9HYPH</name>
<keyword evidence="1" id="KW-0614">Plasmid</keyword>
<proteinExistence type="predicted"/>
<reference evidence="1" key="1">
    <citation type="submission" date="2016-07" db="EMBL/GenBank/DDBJ databases">
        <title>Microvirga ossetica sp. nov. a new species of rhizobia isolated from root nodules of the legume species Vicia alpestris Steven originated from North Ossetia region in the Caucasus.</title>
        <authorList>
            <person name="Safronova V.I."/>
            <person name="Kuznetsova I.G."/>
            <person name="Sazanova A.L."/>
            <person name="Belimov A."/>
            <person name="Andronov E."/>
            <person name="Osledkin Y.S."/>
            <person name="Onishchuk O.P."/>
            <person name="Kurchak O.N."/>
            <person name="Shaposhnikov A.I."/>
            <person name="Willems A."/>
            <person name="Tikhonovich I.A."/>
        </authorList>
    </citation>
    <scope>NUCLEOTIDE SEQUENCE [LARGE SCALE GENOMIC DNA]</scope>
    <source>
        <strain evidence="1">V5/3M</strain>
        <plasmid evidence="1">unnamed3</plasmid>
    </source>
</reference>
<dbReference type="AlphaFoldDB" id="A0A1B2EV78"/>
<gene>
    <name evidence="1" type="ORF">BB934_37155</name>
</gene>
<protein>
    <submittedName>
        <fullName evidence="1">Uncharacterized protein</fullName>
    </submittedName>
</protein>
<geneLocation type="plasmid" evidence="1">
    <name>unnamed3</name>
</geneLocation>
<organism evidence="1">
    <name type="scientific">Microvirga ossetica</name>
    <dbReference type="NCBI Taxonomy" id="1882682"/>
    <lineage>
        <taxon>Bacteria</taxon>
        <taxon>Pseudomonadati</taxon>
        <taxon>Pseudomonadota</taxon>
        <taxon>Alphaproteobacteria</taxon>
        <taxon>Hyphomicrobiales</taxon>
        <taxon>Methylobacteriaceae</taxon>
        <taxon>Microvirga</taxon>
    </lineage>
</organism>
<accession>A0A1B2EV78</accession>
<sequence>MTEPAAKIRPCEYSRYERLIFLLIGSSWWTDMLWVILLLGAAGMAGGYAAERAIIPKLQYRPGTPNEVVETCRQAAIAAASTHASEMSAQVTRVDATSAGEIRRTRSGLRAPVEVGIVYSRPGGREARQGVIECRVDRRGQATIADLAAAAR</sequence>
<dbReference type="KEGG" id="moc:BB934_37155"/>
<dbReference type="EMBL" id="CP016618">
    <property type="protein sequence ID" value="ANY83848.1"/>
    <property type="molecule type" value="Genomic_DNA"/>
</dbReference>
<evidence type="ECO:0000313" key="1">
    <source>
        <dbReference type="EMBL" id="ANY83848.1"/>
    </source>
</evidence>